<dbReference type="RefSeq" id="WP_218320932.1">
    <property type="nucleotide sequence ID" value="NZ_JAEEGC010000056.1"/>
</dbReference>
<keyword evidence="3" id="KW-1185">Reference proteome</keyword>
<keyword evidence="1" id="KW-0472">Membrane</keyword>
<evidence type="ECO:0000313" key="3">
    <source>
        <dbReference type="Proteomes" id="UP000694308"/>
    </source>
</evidence>
<dbReference type="Proteomes" id="UP000694308">
    <property type="component" value="Unassembled WGS sequence"/>
</dbReference>
<name>A0A949TJ98_9CLOT</name>
<gene>
    <name evidence="2" type="ORF">I6U48_13200</name>
</gene>
<evidence type="ECO:0000256" key="1">
    <source>
        <dbReference type="SAM" id="Phobius"/>
    </source>
</evidence>
<evidence type="ECO:0000313" key="2">
    <source>
        <dbReference type="EMBL" id="MBV7273864.1"/>
    </source>
</evidence>
<protein>
    <submittedName>
        <fullName evidence="2">Uncharacterized protein</fullName>
    </submittedName>
</protein>
<keyword evidence="1" id="KW-1133">Transmembrane helix</keyword>
<dbReference type="EMBL" id="JAEEGC010000056">
    <property type="protein sequence ID" value="MBV7273864.1"/>
    <property type="molecule type" value="Genomic_DNA"/>
</dbReference>
<sequence length="80" mass="8952">MERSIKLLFCLLGSVFLALLKCPVFGYAEQALWEGRGYGSSSTGIIFYNIINVISFIGFILIVIFSIALIIVNLNFKDKK</sequence>
<proteinExistence type="predicted"/>
<accession>A0A949TJ98</accession>
<comment type="caution">
    <text evidence="2">The sequence shown here is derived from an EMBL/GenBank/DDBJ whole genome shotgun (WGS) entry which is preliminary data.</text>
</comment>
<reference evidence="2" key="1">
    <citation type="submission" date="2020-12" db="EMBL/GenBank/DDBJ databases">
        <title>Clostridium thailandense sp. nov., a novel acetogenic bacterium isolated from peat land soil in Thailand.</title>
        <authorList>
            <person name="Chaikitkaew S."/>
            <person name="Birkeland N.K."/>
        </authorList>
    </citation>
    <scope>NUCLEOTIDE SEQUENCE</scope>
    <source>
        <strain evidence="2">PL3</strain>
    </source>
</reference>
<organism evidence="2 3">
    <name type="scientific">Clostridium thailandense</name>
    <dbReference type="NCBI Taxonomy" id="2794346"/>
    <lineage>
        <taxon>Bacteria</taxon>
        <taxon>Bacillati</taxon>
        <taxon>Bacillota</taxon>
        <taxon>Clostridia</taxon>
        <taxon>Eubacteriales</taxon>
        <taxon>Clostridiaceae</taxon>
        <taxon>Clostridium</taxon>
    </lineage>
</organism>
<keyword evidence="1" id="KW-0812">Transmembrane</keyword>
<dbReference type="AlphaFoldDB" id="A0A949TJ98"/>
<feature type="transmembrane region" description="Helical" evidence="1">
    <location>
        <begin position="50"/>
        <end position="76"/>
    </location>
</feature>